<evidence type="ECO:0000256" key="5">
    <source>
        <dbReference type="ARBA" id="ARBA00022553"/>
    </source>
</evidence>
<evidence type="ECO:0000256" key="7">
    <source>
        <dbReference type="ARBA" id="ARBA00022692"/>
    </source>
</evidence>
<dbReference type="SMART" id="SM00388">
    <property type="entry name" value="HisKA"/>
    <property type="match status" value="1"/>
</dbReference>
<evidence type="ECO:0000256" key="12">
    <source>
        <dbReference type="ARBA" id="ARBA00023012"/>
    </source>
</evidence>
<keyword evidence="9 18" id="KW-0418">Kinase</keyword>
<keyword evidence="12" id="KW-0902">Two-component regulatory system</keyword>
<dbReference type="CDD" id="cd00082">
    <property type="entry name" value="HisKA"/>
    <property type="match status" value="1"/>
</dbReference>
<dbReference type="GO" id="GO:0005524">
    <property type="term" value="F:ATP binding"/>
    <property type="evidence" value="ECO:0007669"/>
    <property type="project" value="UniProtKB-KW"/>
</dbReference>
<keyword evidence="8" id="KW-0547">Nucleotide-binding</keyword>
<evidence type="ECO:0000256" key="13">
    <source>
        <dbReference type="ARBA" id="ARBA00023136"/>
    </source>
</evidence>
<keyword evidence="11 15" id="KW-1133">Transmembrane helix</keyword>
<evidence type="ECO:0000256" key="1">
    <source>
        <dbReference type="ARBA" id="ARBA00000085"/>
    </source>
</evidence>
<dbReference type="InterPro" id="IPR003661">
    <property type="entry name" value="HisK_dim/P_dom"/>
</dbReference>
<feature type="transmembrane region" description="Helical" evidence="15">
    <location>
        <begin position="163"/>
        <end position="186"/>
    </location>
</feature>
<comment type="subcellular location">
    <subcellularLocation>
        <location evidence="2">Cell membrane</location>
        <topology evidence="2">Multi-pass membrane protein</topology>
    </subcellularLocation>
</comment>
<organism evidence="18 19">
    <name type="scientific">Oceanobacillus polygoni</name>
    <dbReference type="NCBI Taxonomy" id="1235259"/>
    <lineage>
        <taxon>Bacteria</taxon>
        <taxon>Bacillati</taxon>
        <taxon>Bacillota</taxon>
        <taxon>Bacilli</taxon>
        <taxon>Bacillales</taxon>
        <taxon>Bacillaceae</taxon>
        <taxon>Oceanobacillus</taxon>
    </lineage>
</organism>
<name>A0A9X1CJC0_9BACI</name>
<dbReference type="EMBL" id="JAGGMB010000019">
    <property type="protein sequence ID" value="MBP2079705.1"/>
    <property type="molecule type" value="Genomic_DNA"/>
</dbReference>
<feature type="transmembrane region" description="Helical" evidence="15">
    <location>
        <begin position="9"/>
        <end position="34"/>
    </location>
</feature>
<protein>
    <recommendedName>
        <fullName evidence="3">histidine kinase</fullName>
        <ecNumber evidence="3">2.7.13.3</ecNumber>
    </recommendedName>
</protein>
<dbReference type="RefSeq" id="WP_149476716.1">
    <property type="nucleotide sequence ID" value="NZ_JAGGMB010000019.1"/>
</dbReference>
<dbReference type="InterPro" id="IPR036890">
    <property type="entry name" value="HATPase_C_sf"/>
</dbReference>
<evidence type="ECO:0000256" key="14">
    <source>
        <dbReference type="SAM" id="Coils"/>
    </source>
</evidence>
<dbReference type="CDD" id="cd00075">
    <property type="entry name" value="HATPase"/>
    <property type="match status" value="1"/>
</dbReference>
<dbReference type="AlphaFoldDB" id="A0A9X1CJC0"/>
<dbReference type="Gene3D" id="1.10.287.130">
    <property type="match status" value="1"/>
</dbReference>
<keyword evidence="7 15" id="KW-0812">Transmembrane</keyword>
<keyword evidence="5" id="KW-0597">Phosphoprotein</keyword>
<keyword evidence="6" id="KW-0808">Transferase</keyword>
<evidence type="ECO:0000256" key="8">
    <source>
        <dbReference type="ARBA" id="ARBA00022741"/>
    </source>
</evidence>
<gene>
    <name evidence="18" type="ORF">J2Z64_004004</name>
</gene>
<dbReference type="InterPro" id="IPR003594">
    <property type="entry name" value="HATPase_dom"/>
</dbReference>
<dbReference type="Proteomes" id="UP001138793">
    <property type="component" value="Unassembled WGS sequence"/>
</dbReference>
<keyword evidence="14" id="KW-0175">Coiled coil</keyword>
<sequence length="466" mass="53717">MKWKLTARYLISILSIVFIVIIVNTIILVGLLFYQASQNAEGFENSSGEDFTRSFSQYLTIEDNKPHVTEEGETALEGFGAWLQILDDNGNVISSYQTPDHVATNYTPIDLIHKYKYMDDELHTYFIGEYEGYSYLIGVPNSNEKREVFMLNPATIIMYASRFFGVIIIVDLIIAAVVGFLFSTILTKPVNRIIERINELKERQFHTKKPKRPGIYKRVFANLNNVSTTLQEHEKERIKLEKMRNDWISNVSHDIKTPLASIRGYAELLRNDNVSSNERLEYAEVIERQSLYMKELVDDFNLTMRLRNQEMPLQRQETNMEGFVREMVIDLLNDPQFGSSQIHFESKKTELSWKIDRHLMKRALLNFIYNALIHNDKNVEVFVNVTEDAIIIQDNGKGIPPEDQDQVFDRYYRGTNTAHIRGTGLGMAIARDIIVAHGGEVELASRVGKGTNIQISFNVFQEQHLS</sequence>
<dbReference type="SUPFAM" id="SSF55874">
    <property type="entry name" value="ATPase domain of HSP90 chaperone/DNA topoisomerase II/histidine kinase"/>
    <property type="match status" value="1"/>
</dbReference>
<dbReference type="PANTHER" id="PTHR45528:SF1">
    <property type="entry name" value="SENSOR HISTIDINE KINASE CPXA"/>
    <property type="match status" value="1"/>
</dbReference>
<reference evidence="18" key="1">
    <citation type="submission" date="2021-03" db="EMBL/GenBank/DDBJ databases">
        <title>Genomic Encyclopedia of Type Strains, Phase IV (KMG-IV): sequencing the most valuable type-strain genomes for metagenomic binning, comparative biology and taxonomic classification.</title>
        <authorList>
            <person name="Goeker M."/>
        </authorList>
    </citation>
    <scope>NUCLEOTIDE SEQUENCE</scope>
    <source>
        <strain evidence="18">DSM 107338</strain>
    </source>
</reference>
<evidence type="ECO:0000256" key="15">
    <source>
        <dbReference type="SAM" id="Phobius"/>
    </source>
</evidence>
<dbReference type="PRINTS" id="PR00344">
    <property type="entry name" value="BCTRLSENSOR"/>
</dbReference>
<dbReference type="InterPro" id="IPR036097">
    <property type="entry name" value="HisK_dim/P_sf"/>
</dbReference>
<dbReference type="InterPro" id="IPR050398">
    <property type="entry name" value="HssS/ArlS-like"/>
</dbReference>
<evidence type="ECO:0000259" key="16">
    <source>
        <dbReference type="SMART" id="SM00387"/>
    </source>
</evidence>
<dbReference type="GO" id="GO:0005886">
    <property type="term" value="C:plasma membrane"/>
    <property type="evidence" value="ECO:0007669"/>
    <property type="project" value="UniProtKB-SubCell"/>
</dbReference>
<proteinExistence type="predicted"/>
<evidence type="ECO:0000313" key="19">
    <source>
        <dbReference type="Proteomes" id="UP001138793"/>
    </source>
</evidence>
<dbReference type="Gene3D" id="3.30.565.10">
    <property type="entry name" value="Histidine kinase-like ATPase, C-terminal domain"/>
    <property type="match status" value="1"/>
</dbReference>
<dbReference type="EC" id="2.7.13.3" evidence="3"/>
<dbReference type="Pfam" id="PF00512">
    <property type="entry name" value="HisKA"/>
    <property type="match status" value="1"/>
</dbReference>
<evidence type="ECO:0000256" key="10">
    <source>
        <dbReference type="ARBA" id="ARBA00022840"/>
    </source>
</evidence>
<accession>A0A9X1CJC0</accession>
<evidence type="ECO:0000313" key="18">
    <source>
        <dbReference type="EMBL" id="MBP2079705.1"/>
    </source>
</evidence>
<feature type="coiled-coil region" evidence="14">
    <location>
        <begin position="216"/>
        <end position="250"/>
    </location>
</feature>
<evidence type="ECO:0000256" key="6">
    <source>
        <dbReference type="ARBA" id="ARBA00022679"/>
    </source>
</evidence>
<keyword evidence="19" id="KW-1185">Reference proteome</keyword>
<evidence type="ECO:0000256" key="4">
    <source>
        <dbReference type="ARBA" id="ARBA00022475"/>
    </source>
</evidence>
<keyword evidence="4" id="KW-1003">Cell membrane</keyword>
<evidence type="ECO:0000259" key="17">
    <source>
        <dbReference type="SMART" id="SM00388"/>
    </source>
</evidence>
<dbReference type="SMART" id="SM00387">
    <property type="entry name" value="HATPase_c"/>
    <property type="match status" value="1"/>
</dbReference>
<keyword evidence="13 15" id="KW-0472">Membrane</keyword>
<dbReference type="SUPFAM" id="SSF47384">
    <property type="entry name" value="Homodimeric domain of signal transducing histidine kinase"/>
    <property type="match status" value="1"/>
</dbReference>
<feature type="domain" description="Signal transduction histidine kinase dimerisation/phosphoacceptor" evidence="17">
    <location>
        <begin position="243"/>
        <end position="309"/>
    </location>
</feature>
<dbReference type="GO" id="GO:0000155">
    <property type="term" value="F:phosphorelay sensor kinase activity"/>
    <property type="evidence" value="ECO:0007669"/>
    <property type="project" value="InterPro"/>
</dbReference>
<evidence type="ECO:0000256" key="9">
    <source>
        <dbReference type="ARBA" id="ARBA00022777"/>
    </source>
</evidence>
<comment type="caution">
    <text evidence="18">The sequence shown here is derived from an EMBL/GenBank/DDBJ whole genome shotgun (WGS) entry which is preliminary data.</text>
</comment>
<evidence type="ECO:0000256" key="3">
    <source>
        <dbReference type="ARBA" id="ARBA00012438"/>
    </source>
</evidence>
<dbReference type="OrthoDB" id="368131at2"/>
<dbReference type="Pfam" id="PF02518">
    <property type="entry name" value="HATPase_c"/>
    <property type="match status" value="1"/>
</dbReference>
<evidence type="ECO:0000256" key="2">
    <source>
        <dbReference type="ARBA" id="ARBA00004651"/>
    </source>
</evidence>
<keyword evidence="10" id="KW-0067">ATP-binding</keyword>
<comment type="catalytic activity">
    <reaction evidence="1">
        <text>ATP + protein L-histidine = ADP + protein N-phospho-L-histidine.</text>
        <dbReference type="EC" id="2.7.13.3"/>
    </reaction>
</comment>
<dbReference type="PANTHER" id="PTHR45528">
    <property type="entry name" value="SENSOR HISTIDINE KINASE CPXA"/>
    <property type="match status" value="1"/>
</dbReference>
<evidence type="ECO:0000256" key="11">
    <source>
        <dbReference type="ARBA" id="ARBA00022989"/>
    </source>
</evidence>
<dbReference type="InterPro" id="IPR004358">
    <property type="entry name" value="Sig_transdc_His_kin-like_C"/>
</dbReference>
<feature type="domain" description="Histidine kinase/HSP90-like ATPase" evidence="16">
    <location>
        <begin position="355"/>
        <end position="461"/>
    </location>
</feature>